<sequence>MMTRKSRKIRKTFIIRWYVEHMLSIFFFYTFLFCTYFLYCSARDTITTLDNLISDSQGETLVSTGNKFELGFFTPNGSSDHRRYVGIWYYRSNPQTVVWVANRDSPVLDNSGVFAIAEDGNLKVFDESGKTYWSTNLEKSASMNRTAKIMDTGNLVISDEDQESRLGRTLWQSFDNPTDTFLPGMKMDENIILTSWTSYDDPTPGNFTFQLDQEGESQFVIWKRSMRYWKSGVSGKFIGSDQMPSALSYLLSNFTSTIQNDTVPYLTSSLYSDTRMIMNFTGQIQYFKWKNEKVWSLIWAQPRDRCSVYNACGNFGICNSNDKLLCKCLPGFEPSLPQNWNSGDFSGGCSRKTTICGKNSESNTFLSLHMMNVGNPDSQFKAKNEMECKSECLNNCQCEAYSYQEAEITQQGVTDVTACWIWSADLNNLQEEYEGGGNLNVRVAGSDIEVMPRTCEICGTNLIPYPLSTGPKCGDAIYFNFHCNVSTGQISFVAPGGTYRITRINPETRKFVIQTKDGDNCEGGNSGGKFLQLDRSSPFNVTGWCEADPFTGTNEVEISWEPPLQPTCSSSEDCKDWPNSSCNETGDGNKRCLCNRNFQWDSSSLSCIKGGDSKHRYRFSGGKMPLSLIIAVTIISIITLVCLLIAILYIYFQRRRVAKEQGNRGGIQRNLALQLCDSERHVKDLIDSGQFKEDDAKGIDVPFFDLESILAATNNFSNANRLGQGGFGPVYKAQFPGGQEIAVKRLSSCSGQGLEEFQNEVVLIAKLQHRNLVRLMGYCVSGDEKMLLYEYMPNKSLDSFIFDQKLSMSLDWPLRYNIIFGIARGLLYLHQDSRLRIIHRDLKTSNILLDEEMNPKISDFGLARIFGGKETAANTKRVVGTYGYMSPEYALDGLFSFKSDVFSFGVVVLEIITGKRNTGFYQPEQNLSLLGYAWQLWKEDKALNLLDQIIRENFDANEEVLKCVTVGLLCVQEDPSDRPTMSNVVFMLGSETATLPTPKQPAFVVRRCASSRASSFSKPETFSQNELTVTLEDGR</sequence>
<evidence type="ECO:0000313" key="2">
    <source>
        <dbReference type="Proteomes" id="UP001164539"/>
    </source>
</evidence>
<reference evidence="1 2" key="1">
    <citation type="journal article" date="2023" name="Science">
        <title>Complex scaffold remodeling in plant triterpene biosynthesis.</title>
        <authorList>
            <person name="De La Pena R."/>
            <person name="Hodgson H."/>
            <person name="Liu J.C."/>
            <person name="Stephenson M.J."/>
            <person name="Martin A.C."/>
            <person name="Owen C."/>
            <person name="Harkess A."/>
            <person name="Leebens-Mack J."/>
            <person name="Jimenez L.E."/>
            <person name="Osbourn A."/>
            <person name="Sattely E.S."/>
        </authorList>
    </citation>
    <scope>NUCLEOTIDE SEQUENCE [LARGE SCALE GENOMIC DNA]</scope>
    <source>
        <strain evidence="2">cv. JPN11</strain>
        <tissue evidence="1">Leaf</tissue>
    </source>
</reference>
<keyword evidence="1" id="KW-0418">Kinase</keyword>
<comment type="caution">
    <text evidence="1">The sequence shown here is derived from an EMBL/GenBank/DDBJ whole genome shotgun (WGS) entry which is preliminary data.</text>
</comment>
<accession>A0ACC1Z2G4</accession>
<evidence type="ECO:0000313" key="1">
    <source>
        <dbReference type="EMBL" id="KAJ4729942.1"/>
    </source>
</evidence>
<keyword evidence="1" id="KW-0808">Transferase</keyword>
<protein>
    <submittedName>
        <fullName evidence="1">S-locus lectin protein kinase family protein</fullName>
    </submittedName>
</protein>
<proteinExistence type="predicted"/>
<dbReference type="EMBL" id="CM051394">
    <property type="protein sequence ID" value="KAJ4729942.1"/>
    <property type="molecule type" value="Genomic_DNA"/>
</dbReference>
<organism evidence="1 2">
    <name type="scientific">Melia azedarach</name>
    <name type="common">Chinaberry tree</name>
    <dbReference type="NCBI Taxonomy" id="155640"/>
    <lineage>
        <taxon>Eukaryota</taxon>
        <taxon>Viridiplantae</taxon>
        <taxon>Streptophyta</taxon>
        <taxon>Embryophyta</taxon>
        <taxon>Tracheophyta</taxon>
        <taxon>Spermatophyta</taxon>
        <taxon>Magnoliopsida</taxon>
        <taxon>eudicotyledons</taxon>
        <taxon>Gunneridae</taxon>
        <taxon>Pentapetalae</taxon>
        <taxon>rosids</taxon>
        <taxon>malvids</taxon>
        <taxon>Sapindales</taxon>
        <taxon>Meliaceae</taxon>
        <taxon>Melia</taxon>
    </lineage>
</organism>
<gene>
    <name evidence="1" type="ORF">OWV82_002643</name>
</gene>
<name>A0ACC1Z2G4_MELAZ</name>
<dbReference type="Proteomes" id="UP001164539">
    <property type="component" value="Chromosome 1"/>
</dbReference>
<keyword evidence="2" id="KW-1185">Reference proteome</keyword>